<protein>
    <submittedName>
        <fullName evidence="1">Uncharacterized protein</fullName>
    </submittedName>
</protein>
<accession>A0A392UV02</accession>
<proteinExistence type="predicted"/>
<keyword evidence="2" id="KW-1185">Reference proteome</keyword>
<organism evidence="1 2">
    <name type="scientific">Trifolium medium</name>
    <dbReference type="NCBI Taxonomy" id="97028"/>
    <lineage>
        <taxon>Eukaryota</taxon>
        <taxon>Viridiplantae</taxon>
        <taxon>Streptophyta</taxon>
        <taxon>Embryophyta</taxon>
        <taxon>Tracheophyta</taxon>
        <taxon>Spermatophyta</taxon>
        <taxon>Magnoliopsida</taxon>
        <taxon>eudicotyledons</taxon>
        <taxon>Gunneridae</taxon>
        <taxon>Pentapetalae</taxon>
        <taxon>rosids</taxon>
        <taxon>fabids</taxon>
        <taxon>Fabales</taxon>
        <taxon>Fabaceae</taxon>
        <taxon>Papilionoideae</taxon>
        <taxon>50 kb inversion clade</taxon>
        <taxon>NPAAA clade</taxon>
        <taxon>Hologalegina</taxon>
        <taxon>IRL clade</taxon>
        <taxon>Trifolieae</taxon>
        <taxon>Trifolium</taxon>
    </lineage>
</organism>
<gene>
    <name evidence="1" type="ORF">A2U01_0099835</name>
</gene>
<evidence type="ECO:0000313" key="2">
    <source>
        <dbReference type="Proteomes" id="UP000265520"/>
    </source>
</evidence>
<name>A0A392UV02_9FABA</name>
<feature type="non-terminal residue" evidence="1">
    <location>
        <position position="1"/>
    </location>
</feature>
<comment type="caution">
    <text evidence="1">The sequence shown here is derived from an EMBL/GenBank/DDBJ whole genome shotgun (WGS) entry which is preliminary data.</text>
</comment>
<dbReference type="AlphaFoldDB" id="A0A392UV02"/>
<dbReference type="Proteomes" id="UP000265520">
    <property type="component" value="Unassembled WGS sequence"/>
</dbReference>
<sequence>FAISPTPSISLHTAQATTSLSDAIFTVGNASTADFEAGGAPLLPFPSLSASLDTYLL</sequence>
<dbReference type="EMBL" id="LXQA010953466">
    <property type="protein sequence ID" value="MCI78565.1"/>
    <property type="molecule type" value="Genomic_DNA"/>
</dbReference>
<reference evidence="1 2" key="1">
    <citation type="journal article" date="2018" name="Front. Plant Sci.">
        <title>Red Clover (Trifolium pratense) and Zigzag Clover (T. medium) - A Picture of Genomic Similarities and Differences.</title>
        <authorList>
            <person name="Dluhosova J."/>
            <person name="Istvanek J."/>
            <person name="Nedelnik J."/>
            <person name="Repkova J."/>
        </authorList>
    </citation>
    <scope>NUCLEOTIDE SEQUENCE [LARGE SCALE GENOMIC DNA]</scope>
    <source>
        <strain evidence="2">cv. 10/8</strain>
        <tissue evidence="1">Leaf</tissue>
    </source>
</reference>
<evidence type="ECO:0000313" key="1">
    <source>
        <dbReference type="EMBL" id="MCI78565.1"/>
    </source>
</evidence>